<feature type="transmembrane region" description="Helical" evidence="1">
    <location>
        <begin position="9"/>
        <end position="25"/>
    </location>
</feature>
<keyword evidence="1" id="KW-0812">Transmembrane</keyword>
<feature type="transmembrane region" description="Helical" evidence="1">
    <location>
        <begin position="86"/>
        <end position="103"/>
    </location>
</feature>
<evidence type="ECO:0000313" key="3">
    <source>
        <dbReference type="EMBL" id="MFC3811616.1"/>
    </source>
</evidence>
<evidence type="ECO:0000313" key="4">
    <source>
        <dbReference type="Proteomes" id="UP001595616"/>
    </source>
</evidence>
<comment type="caution">
    <text evidence="3">The sequence shown here is derived from an EMBL/GenBank/DDBJ whole genome shotgun (WGS) entry which is preliminary data.</text>
</comment>
<sequence>MKNRDNNKSVLLAVVLIAFGGFFLMDNFHFLNFHFPVEILSWKLIFVFFAISSFAKGRFFGGAIWSFVAFYFYNPSILNQFNVNSIFELWPILLIGAGVDMIIKADRKRKFSEC</sequence>
<dbReference type="EMBL" id="JBHRYQ010000001">
    <property type="protein sequence ID" value="MFC3811616.1"/>
    <property type="molecule type" value="Genomic_DNA"/>
</dbReference>
<keyword evidence="1" id="KW-0472">Membrane</keyword>
<gene>
    <name evidence="3" type="ORF">ACFOOI_13220</name>
</gene>
<dbReference type="RefSeq" id="WP_379838453.1">
    <property type="nucleotide sequence ID" value="NZ_JBHRYQ010000001.1"/>
</dbReference>
<dbReference type="Proteomes" id="UP001595616">
    <property type="component" value="Unassembled WGS sequence"/>
</dbReference>
<reference evidence="4" key="1">
    <citation type="journal article" date="2019" name="Int. J. Syst. Evol. Microbiol.">
        <title>The Global Catalogue of Microorganisms (GCM) 10K type strain sequencing project: providing services to taxonomists for standard genome sequencing and annotation.</title>
        <authorList>
            <consortium name="The Broad Institute Genomics Platform"/>
            <consortium name="The Broad Institute Genome Sequencing Center for Infectious Disease"/>
            <person name="Wu L."/>
            <person name="Ma J."/>
        </authorList>
    </citation>
    <scope>NUCLEOTIDE SEQUENCE [LARGE SCALE GENOMIC DNA]</scope>
    <source>
        <strain evidence="4">CECT 7956</strain>
    </source>
</reference>
<name>A0ABV7YXF7_9BACT</name>
<evidence type="ECO:0000259" key="2">
    <source>
        <dbReference type="Pfam" id="PF22570"/>
    </source>
</evidence>
<keyword evidence="4" id="KW-1185">Reference proteome</keyword>
<dbReference type="Pfam" id="PF22570">
    <property type="entry name" value="LiaF-TM"/>
    <property type="match status" value="1"/>
</dbReference>
<evidence type="ECO:0000256" key="1">
    <source>
        <dbReference type="SAM" id="Phobius"/>
    </source>
</evidence>
<protein>
    <submittedName>
        <fullName evidence="3">LiaI-LiaF-like domain-containing protein</fullName>
    </submittedName>
</protein>
<feature type="domain" description="LiaF transmembrane" evidence="2">
    <location>
        <begin position="12"/>
        <end position="108"/>
    </location>
</feature>
<accession>A0ABV7YXF7</accession>
<organism evidence="3 4">
    <name type="scientific">Lacihabitans lacunae</name>
    <dbReference type="NCBI Taxonomy" id="1028214"/>
    <lineage>
        <taxon>Bacteria</taxon>
        <taxon>Pseudomonadati</taxon>
        <taxon>Bacteroidota</taxon>
        <taxon>Cytophagia</taxon>
        <taxon>Cytophagales</taxon>
        <taxon>Leadbetterellaceae</taxon>
        <taxon>Lacihabitans</taxon>
    </lineage>
</organism>
<keyword evidence="1" id="KW-1133">Transmembrane helix</keyword>
<dbReference type="InterPro" id="IPR054331">
    <property type="entry name" value="LiaF_TM"/>
</dbReference>
<proteinExistence type="predicted"/>